<evidence type="ECO:0000256" key="1">
    <source>
        <dbReference type="ARBA" id="ARBA00001958"/>
    </source>
</evidence>
<evidence type="ECO:0000256" key="6">
    <source>
        <dbReference type="ARBA" id="ARBA00022723"/>
    </source>
</evidence>
<dbReference type="InterPro" id="IPR040442">
    <property type="entry name" value="Pyrv_kinase-like_dom_sf"/>
</dbReference>
<dbReference type="GO" id="GO:0016301">
    <property type="term" value="F:kinase activity"/>
    <property type="evidence" value="ECO:0007669"/>
    <property type="project" value="UniProtKB-KW"/>
</dbReference>
<gene>
    <name evidence="15" type="ORF">BBK14_18970</name>
</gene>
<evidence type="ECO:0000256" key="3">
    <source>
        <dbReference type="ARBA" id="ARBA00008663"/>
    </source>
</evidence>
<evidence type="ECO:0000256" key="8">
    <source>
        <dbReference type="ARBA" id="ARBA00022777"/>
    </source>
</evidence>
<evidence type="ECO:0000256" key="2">
    <source>
        <dbReference type="ARBA" id="ARBA00004997"/>
    </source>
</evidence>
<feature type="domain" description="Pyruvate kinase barrel" evidence="14">
    <location>
        <begin position="406"/>
        <end position="620"/>
    </location>
</feature>
<evidence type="ECO:0000259" key="14">
    <source>
        <dbReference type="Pfam" id="PF00224"/>
    </source>
</evidence>
<keyword evidence="7" id="KW-0547">Nucleotide-binding</keyword>
<evidence type="ECO:0000256" key="5">
    <source>
        <dbReference type="ARBA" id="ARBA00022679"/>
    </source>
</evidence>
<dbReference type="GO" id="GO:0004743">
    <property type="term" value="F:pyruvate kinase activity"/>
    <property type="evidence" value="ECO:0007669"/>
    <property type="project" value="UniProtKB-EC"/>
</dbReference>
<dbReference type="InterPro" id="IPR015793">
    <property type="entry name" value="Pyrv_Knase_brl"/>
</dbReference>
<keyword evidence="8" id="KW-0418">Kinase</keyword>
<dbReference type="GO" id="GO:0030955">
    <property type="term" value="F:potassium ion binding"/>
    <property type="evidence" value="ECO:0007669"/>
    <property type="project" value="InterPro"/>
</dbReference>
<feature type="compositionally biased region" description="Pro residues" evidence="13">
    <location>
        <begin position="390"/>
        <end position="404"/>
    </location>
</feature>
<evidence type="ECO:0000256" key="7">
    <source>
        <dbReference type="ARBA" id="ARBA00022741"/>
    </source>
</evidence>
<protein>
    <recommendedName>
        <fullName evidence="4">pyruvate kinase</fullName>
        <ecNumber evidence="4">2.7.1.40</ecNumber>
    </recommendedName>
</protein>
<dbReference type="InterPro" id="IPR015806">
    <property type="entry name" value="Pyrv_Knase_insert_dom_sf"/>
</dbReference>
<keyword evidence="6" id="KW-0479">Metal-binding</keyword>
<dbReference type="EMBL" id="MAXA01000216">
    <property type="protein sequence ID" value="OHV27869.1"/>
    <property type="molecule type" value="Genomic_DNA"/>
</dbReference>
<dbReference type="Pfam" id="PF00224">
    <property type="entry name" value="PK"/>
    <property type="match status" value="2"/>
</dbReference>
<keyword evidence="16" id="KW-1185">Reference proteome</keyword>
<dbReference type="GO" id="GO:0000287">
    <property type="term" value="F:magnesium ion binding"/>
    <property type="evidence" value="ECO:0007669"/>
    <property type="project" value="InterPro"/>
</dbReference>
<name>A0A1S1Q2Q8_9ACTN</name>
<dbReference type="EC" id="2.7.1.40" evidence="4"/>
<keyword evidence="10" id="KW-0460">Magnesium</keyword>
<proteinExistence type="inferred from homology"/>
<evidence type="ECO:0000256" key="11">
    <source>
        <dbReference type="ARBA" id="ARBA00023152"/>
    </source>
</evidence>
<keyword evidence="11" id="KW-0324">Glycolysis</keyword>
<dbReference type="PANTHER" id="PTHR11817">
    <property type="entry name" value="PYRUVATE KINASE"/>
    <property type="match status" value="1"/>
</dbReference>
<evidence type="ECO:0000256" key="4">
    <source>
        <dbReference type="ARBA" id="ARBA00012142"/>
    </source>
</evidence>
<dbReference type="SUPFAM" id="SSF50800">
    <property type="entry name" value="PK beta-barrel domain-like"/>
    <property type="match status" value="1"/>
</dbReference>
<feature type="domain" description="Pyruvate kinase barrel" evidence="14">
    <location>
        <begin position="152"/>
        <end position="236"/>
    </location>
</feature>
<dbReference type="InterPro" id="IPR001697">
    <property type="entry name" value="Pyr_Knase"/>
</dbReference>
<accession>A0A1S1Q2Q8</accession>
<keyword evidence="5" id="KW-0808">Transferase</keyword>
<dbReference type="NCBIfam" id="NF011314">
    <property type="entry name" value="PRK14725.1"/>
    <property type="match status" value="1"/>
</dbReference>
<comment type="pathway">
    <text evidence="2">Carbohydrate degradation; glycolysis; pyruvate from D-glyceraldehyde 3-phosphate: step 5/5.</text>
</comment>
<dbReference type="GO" id="GO:0005524">
    <property type="term" value="F:ATP binding"/>
    <property type="evidence" value="ECO:0007669"/>
    <property type="project" value="UniProtKB-KW"/>
</dbReference>
<comment type="similarity">
    <text evidence="3">Belongs to the pyruvate kinase family.</text>
</comment>
<comment type="caution">
    <text evidence="15">The sequence shown here is derived from an EMBL/GenBank/DDBJ whole genome shotgun (WGS) entry which is preliminary data.</text>
</comment>
<dbReference type="Proteomes" id="UP000179769">
    <property type="component" value="Unassembled WGS sequence"/>
</dbReference>
<keyword evidence="12" id="KW-0670">Pyruvate</keyword>
<evidence type="ECO:0000256" key="12">
    <source>
        <dbReference type="ARBA" id="ARBA00023317"/>
    </source>
</evidence>
<sequence>MTSVNGTRRGDGRQQGDDAGLLLLDELAAIQADLYRAERARRADLETVHPRHRGSARNMLHYLALRSRDIRAVQGELTRRGLSSLGRCEPCVAASLHAAMDSLRGSLGSGTALAADAVDVEPGIPGYDEGWNRIEANAGALLGPPPPKHDVRIMVTLPSEAAIDAALVRRLVARGMNVARINTAHDSPREWRAMAEHVRAAARDLDRICLVSMDLAGPKIRTGPLESGPAVVRLRPVRDLQGVAVTPATAELVAVRDDATGDDAAGAVDTAVMDSRDGVVRVPLIGAGGWLAGVRVGDELRLRDARSSQRRLQVVAVHECSGTEGPDVAARQGLPTVTVQAWKTTYLETGVELRHGERRCQVGPLPRQAPYHLVSQGDLLRLTRDLSPRPARPAPTSPDDPAGPPTIGCTFPAVFDAARPQDPVSLDDGKISGVIERVDTDSIDVRVLHASGRSAKLRADKGVNLPATRVPHEGLTEDDQAALAVAVEIADLVAISFVRSRADVEQAQEAIRAAGRWDDLGLVLKIETTEGFVNLPELLLAALRAPRAGVMIARGDLAVEGGYQRLAELQEEILWLAAAAHVPTIWATEVLDQLAKTGTPARAEITDAAMGQRAECVMLNKGPHIDEAITALDDILRRMAGHQQKKTPIFRPLRSWIGLTHL</sequence>
<evidence type="ECO:0000256" key="13">
    <source>
        <dbReference type="SAM" id="MobiDB-lite"/>
    </source>
</evidence>
<evidence type="ECO:0000256" key="9">
    <source>
        <dbReference type="ARBA" id="ARBA00022840"/>
    </source>
</evidence>
<feature type="region of interest" description="Disordered" evidence="13">
    <location>
        <begin position="386"/>
        <end position="406"/>
    </location>
</feature>
<reference evidence="16" key="1">
    <citation type="submission" date="2016-07" db="EMBL/GenBank/DDBJ databases">
        <title>Frankia sp. NRRL B-16219 Genome sequencing.</title>
        <authorList>
            <person name="Ghodhbane-Gtari F."/>
            <person name="Swanson E."/>
            <person name="Gueddou A."/>
            <person name="Louati M."/>
            <person name="Nouioui I."/>
            <person name="Hezbri K."/>
            <person name="Abebe-Akele F."/>
            <person name="Simpson S."/>
            <person name="Morris K."/>
            <person name="Thomas K."/>
            <person name="Gtari M."/>
            <person name="Tisa L.S."/>
        </authorList>
    </citation>
    <scope>NUCLEOTIDE SEQUENCE [LARGE SCALE GENOMIC DNA]</scope>
    <source>
        <strain evidence="16">NRRL B-16219</strain>
    </source>
</reference>
<evidence type="ECO:0000313" key="15">
    <source>
        <dbReference type="EMBL" id="OHV27869.1"/>
    </source>
</evidence>
<comment type="cofactor">
    <cofactor evidence="1">
        <name>K(+)</name>
        <dbReference type="ChEBI" id="CHEBI:29103"/>
    </cofactor>
</comment>
<keyword evidence="9" id="KW-0067">ATP-binding</keyword>
<evidence type="ECO:0000256" key="10">
    <source>
        <dbReference type="ARBA" id="ARBA00022842"/>
    </source>
</evidence>
<dbReference type="InterPro" id="IPR011037">
    <property type="entry name" value="Pyrv_Knase-like_insert_dom_sf"/>
</dbReference>
<organism evidence="15 16">
    <name type="scientific">Parafrankia soli</name>
    <dbReference type="NCBI Taxonomy" id="2599596"/>
    <lineage>
        <taxon>Bacteria</taxon>
        <taxon>Bacillati</taxon>
        <taxon>Actinomycetota</taxon>
        <taxon>Actinomycetes</taxon>
        <taxon>Frankiales</taxon>
        <taxon>Frankiaceae</taxon>
        <taxon>Parafrankia</taxon>
    </lineage>
</organism>
<dbReference type="Gene3D" id="3.20.20.60">
    <property type="entry name" value="Phosphoenolpyruvate-binding domains"/>
    <property type="match status" value="2"/>
</dbReference>
<dbReference type="UniPathway" id="UPA00109">
    <property type="reaction ID" value="UER00188"/>
</dbReference>
<dbReference type="SUPFAM" id="SSF51621">
    <property type="entry name" value="Phosphoenolpyruvate/pyruvate domain"/>
    <property type="match status" value="1"/>
</dbReference>
<evidence type="ECO:0000313" key="16">
    <source>
        <dbReference type="Proteomes" id="UP000179769"/>
    </source>
</evidence>
<dbReference type="OrthoDB" id="9812123at2"/>
<dbReference type="InterPro" id="IPR015813">
    <property type="entry name" value="Pyrv/PenolPyrv_kinase-like_dom"/>
</dbReference>
<dbReference type="Gene3D" id="2.40.33.10">
    <property type="entry name" value="PK beta-barrel domain-like"/>
    <property type="match status" value="2"/>
</dbReference>
<dbReference type="AlphaFoldDB" id="A0A1S1Q2Q8"/>